<evidence type="ECO:0000313" key="4">
    <source>
        <dbReference type="Proteomes" id="UP000293863"/>
    </source>
</evidence>
<dbReference type="AlphaFoldDB" id="A0A3G2T3E8"/>
<gene>
    <name evidence="1" type="ORF">CDG68_11535</name>
    <name evidence="2" type="ORF">EXU28_04560</name>
</gene>
<dbReference type="RefSeq" id="WP_087551848.1">
    <property type="nucleotide sequence ID" value="NZ_CP033133.1"/>
</dbReference>
<evidence type="ECO:0008006" key="5">
    <source>
        <dbReference type="Google" id="ProtNLM"/>
    </source>
</evidence>
<evidence type="ECO:0000313" key="3">
    <source>
        <dbReference type="Proteomes" id="UP000279962"/>
    </source>
</evidence>
<name>A0A3G2T3E8_9GAMM</name>
<accession>A0A3G2T3E8</accession>
<dbReference type="EMBL" id="SGSQ01000005">
    <property type="protein sequence ID" value="RZG48046.1"/>
    <property type="molecule type" value="Genomic_DNA"/>
</dbReference>
<evidence type="ECO:0000313" key="1">
    <source>
        <dbReference type="EMBL" id="AYO54227.1"/>
    </source>
</evidence>
<sequence length="93" mass="10975">MNYLIILNSSHDYHFDEVHKIIQNYDSSIRVNTSTWLVNTIYDAKIIRQHLSNILGINDSLLVFKVDHEHSFANELDLNDWMEEMEQKTVLSP</sequence>
<proteinExistence type="predicted"/>
<dbReference type="Proteomes" id="UP000293863">
    <property type="component" value="Unassembled WGS sequence"/>
</dbReference>
<evidence type="ECO:0000313" key="2">
    <source>
        <dbReference type="EMBL" id="RZG48046.1"/>
    </source>
</evidence>
<dbReference type="EMBL" id="CP033133">
    <property type="protein sequence ID" value="AYO54227.1"/>
    <property type="molecule type" value="Genomic_DNA"/>
</dbReference>
<reference evidence="2 4" key="2">
    <citation type="submission" date="2019-02" db="EMBL/GenBank/DDBJ databases">
        <title>The Batch Genome Submission of Acinetobacter spp. strains.</title>
        <authorList>
            <person name="Qin J."/>
            <person name="Hu Y."/>
            <person name="Ye H."/>
            <person name="Wei L."/>
            <person name="Feng Y."/>
            <person name="Zong Z."/>
        </authorList>
    </citation>
    <scope>NUCLEOTIDE SEQUENCE [LARGE SCALE GENOMIC DNA]</scope>
    <source>
        <strain evidence="2 4">WCHAW060049</strain>
    </source>
</reference>
<organism evidence="1 3">
    <name type="scientific">Acinetobacter wuhouensis</name>
    <dbReference type="NCBI Taxonomy" id="1879050"/>
    <lineage>
        <taxon>Bacteria</taxon>
        <taxon>Pseudomonadati</taxon>
        <taxon>Pseudomonadota</taxon>
        <taxon>Gammaproteobacteria</taxon>
        <taxon>Moraxellales</taxon>
        <taxon>Moraxellaceae</taxon>
        <taxon>Acinetobacter</taxon>
    </lineage>
</organism>
<keyword evidence="4" id="KW-1185">Reference proteome</keyword>
<reference evidence="1 3" key="1">
    <citation type="submission" date="2018-10" db="EMBL/GenBank/DDBJ databases">
        <title>The complete genome of Acinetobacter wuhouensis strain WCHAW010062.</title>
        <authorList>
            <person name="Hu Y."/>
            <person name="Long H."/>
            <person name="Feng Y."/>
            <person name="Zong Z."/>
        </authorList>
    </citation>
    <scope>NUCLEOTIDE SEQUENCE [LARGE SCALE GENOMIC DNA]</scope>
    <source>
        <strain evidence="1 3">WCHAW010062</strain>
    </source>
</reference>
<dbReference type="Proteomes" id="UP000279962">
    <property type="component" value="Chromosome"/>
</dbReference>
<protein>
    <recommendedName>
        <fullName evidence="5">SinR family protein</fullName>
    </recommendedName>
</protein>